<comment type="caution">
    <text evidence="1">The sequence shown here is derived from an EMBL/GenBank/DDBJ whole genome shotgun (WGS) entry which is preliminary data.</text>
</comment>
<sequence length="42" mass="4892">MKIAKNELGDVSKWETIWNINKSNIVNKNLIRPKDVLIMPAR</sequence>
<evidence type="ECO:0008006" key="3">
    <source>
        <dbReference type="Google" id="ProtNLM"/>
    </source>
</evidence>
<accession>A0ABS6RW73</accession>
<protein>
    <recommendedName>
        <fullName evidence="3">LysM domain-containing protein</fullName>
    </recommendedName>
</protein>
<dbReference type="EMBL" id="JABXWD010000054">
    <property type="protein sequence ID" value="MBV6340879.1"/>
    <property type="molecule type" value="Genomic_DNA"/>
</dbReference>
<name>A0ABS6RW73_9BACT</name>
<dbReference type="Gene3D" id="3.10.350.10">
    <property type="entry name" value="LysM domain"/>
    <property type="match status" value="1"/>
</dbReference>
<organism evidence="1 2">
    <name type="scientific">Candidatus Magnetobacterium casense</name>
    <dbReference type="NCBI Taxonomy" id="1455061"/>
    <lineage>
        <taxon>Bacteria</taxon>
        <taxon>Pseudomonadati</taxon>
        <taxon>Nitrospirota</taxon>
        <taxon>Thermodesulfovibrionia</taxon>
        <taxon>Thermodesulfovibrionales</taxon>
        <taxon>Candidatus Magnetobacteriaceae</taxon>
        <taxon>Candidatus Magnetobacterium</taxon>
    </lineage>
</organism>
<evidence type="ECO:0000313" key="1">
    <source>
        <dbReference type="EMBL" id="MBV6340879.1"/>
    </source>
</evidence>
<proteinExistence type="predicted"/>
<gene>
    <name evidence="1" type="ORF">HWQ67_04715</name>
</gene>
<keyword evidence="2" id="KW-1185">Reference proteome</keyword>
<evidence type="ECO:0000313" key="2">
    <source>
        <dbReference type="Proteomes" id="UP001196980"/>
    </source>
</evidence>
<dbReference type="Proteomes" id="UP001196980">
    <property type="component" value="Unassembled WGS sequence"/>
</dbReference>
<reference evidence="1 2" key="1">
    <citation type="journal article" date="2020" name="J Geophys Res Biogeosci">
        <title>Magnetotaxis as an Adaptation to Enable Bacterial Shuttling of Microbial Sulfur and Sulfur Cycling Across Aquatic Oxic#Anoxic Interfaces.</title>
        <authorList>
            <person name="Li J."/>
            <person name="Liu P."/>
            <person name="Wang J."/>
            <person name="Roberts A.P."/>
            <person name="Pan Y."/>
        </authorList>
    </citation>
    <scope>NUCLEOTIDE SEQUENCE [LARGE SCALE GENOMIC DNA]</scope>
    <source>
        <strain evidence="1 2">MYR-1_YQ</strain>
    </source>
</reference>
<dbReference type="InterPro" id="IPR036779">
    <property type="entry name" value="LysM_dom_sf"/>
</dbReference>